<dbReference type="EMBL" id="LAZR01051952">
    <property type="protein sequence ID" value="KKK84044.1"/>
    <property type="molecule type" value="Genomic_DNA"/>
</dbReference>
<dbReference type="AlphaFoldDB" id="A0A0F9B073"/>
<reference evidence="2" key="1">
    <citation type="journal article" date="2015" name="Nature">
        <title>Complex archaea that bridge the gap between prokaryotes and eukaryotes.</title>
        <authorList>
            <person name="Spang A."/>
            <person name="Saw J.H."/>
            <person name="Jorgensen S.L."/>
            <person name="Zaremba-Niedzwiedzka K."/>
            <person name="Martijn J."/>
            <person name="Lind A.E."/>
            <person name="van Eijk R."/>
            <person name="Schleper C."/>
            <person name="Guy L."/>
            <person name="Ettema T.J."/>
        </authorList>
    </citation>
    <scope>NUCLEOTIDE SEQUENCE</scope>
</reference>
<evidence type="ECO:0000313" key="2">
    <source>
        <dbReference type="EMBL" id="KKK84044.1"/>
    </source>
</evidence>
<name>A0A0F9B073_9ZZZZ</name>
<dbReference type="Gene3D" id="3.40.50.150">
    <property type="entry name" value="Vaccinia Virus protein VP39"/>
    <property type="match status" value="1"/>
</dbReference>
<dbReference type="Pfam" id="PF08241">
    <property type="entry name" value="Methyltransf_11"/>
    <property type="match status" value="1"/>
</dbReference>
<dbReference type="SUPFAM" id="SSF53335">
    <property type="entry name" value="S-adenosyl-L-methionine-dependent methyltransferases"/>
    <property type="match status" value="1"/>
</dbReference>
<proteinExistence type="predicted"/>
<accession>A0A0F9B073</accession>
<evidence type="ECO:0000259" key="1">
    <source>
        <dbReference type="Pfam" id="PF08241"/>
    </source>
</evidence>
<feature type="non-terminal residue" evidence="2">
    <location>
        <position position="136"/>
    </location>
</feature>
<organism evidence="2">
    <name type="scientific">marine sediment metagenome</name>
    <dbReference type="NCBI Taxonomy" id="412755"/>
    <lineage>
        <taxon>unclassified sequences</taxon>
        <taxon>metagenomes</taxon>
        <taxon>ecological metagenomes</taxon>
    </lineage>
</organism>
<dbReference type="InterPro" id="IPR029063">
    <property type="entry name" value="SAM-dependent_MTases_sf"/>
</dbReference>
<dbReference type="InterPro" id="IPR013216">
    <property type="entry name" value="Methyltransf_11"/>
</dbReference>
<dbReference type="GO" id="GO:0008757">
    <property type="term" value="F:S-adenosylmethionine-dependent methyltransferase activity"/>
    <property type="evidence" value="ECO:0007669"/>
    <property type="project" value="InterPro"/>
</dbReference>
<feature type="domain" description="Methyltransferase type 11" evidence="1">
    <location>
        <begin position="33"/>
        <end position="82"/>
    </location>
</feature>
<sequence length="136" mass="15739">MIYERKYLNLGCGNEKLYNFINIDCRKECNPDLVCDIKVLPYESDSIDGIYALDVLEHIPRNLVLSTLKSWYKILKVGSFLILRLPNIINISKKYLAGKIDGNEFSRLIYGGQEENDFANFHKSGFDEKTLKKLLK</sequence>
<gene>
    <name evidence="2" type="ORF">LCGC14_2787300</name>
</gene>
<protein>
    <recommendedName>
        <fullName evidence="1">Methyltransferase type 11 domain-containing protein</fullName>
    </recommendedName>
</protein>
<comment type="caution">
    <text evidence="2">The sequence shown here is derived from an EMBL/GenBank/DDBJ whole genome shotgun (WGS) entry which is preliminary data.</text>
</comment>